<dbReference type="Pfam" id="PF03629">
    <property type="entry name" value="SASA"/>
    <property type="match status" value="1"/>
</dbReference>
<reference evidence="3 4" key="1">
    <citation type="submission" date="2015-09" db="EMBL/GenBank/DDBJ databases">
        <authorList>
            <consortium name="Pathogen Informatics"/>
        </authorList>
    </citation>
    <scope>NUCLEOTIDE SEQUENCE [LARGE SCALE GENOMIC DNA]</scope>
    <source>
        <strain evidence="3 4">2789STDY5608850</strain>
    </source>
</reference>
<accession>A0A174I761</accession>
<proteinExistence type="predicted"/>
<dbReference type="RefSeq" id="WP_070102495.1">
    <property type="nucleotide sequence ID" value="NZ_CABIXC010000012.1"/>
</dbReference>
<dbReference type="Proteomes" id="UP000095651">
    <property type="component" value="Unassembled WGS sequence"/>
</dbReference>
<dbReference type="CDD" id="cd08168">
    <property type="entry name" value="Cytochrom_C3"/>
    <property type="match status" value="1"/>
</dbReference>
<evidence type="ECO:0000259" key="2">
    <source>
        <dbReference type="Pfam" id="PF03629"/>
    </source>
</evidence>
<dbReference type="Gene3D" id="3.40.50.1110">
    <property type="entry name" value="SGNH hydrolase"/>
    <property type="match status" value="1"/>
</dbReference>
<dbReference type="SUPFAM" id="SSF52266">
    <property type="entry name" value="SGNH hydrolase"/>
    <property type="match status" value="1"/>
</dbReference>
<dbReference type="GO" id="GO:0016787">
    <property type="term" value="F:hydrolase activity"/>
    <property type="evidence" value="ECO:0007669"/>
    <property type="project" value="UniProtKB-KW"/>
</dbReference>
<dbReference type="PANTHER" id="PTHR31988:SF19">
    <property type="entry name" value="9-O-ACETYL-N-ACETYLNEURAMINIC ACID DEACETYLASE-RELATED"/>
    <property type="match status" value="1"/>
</dbReference>
<evidence type="ECO:0000256" key="1">
    <source>
        <dbReference type="ARBA" id="ARBA00022801"/>
    </source>
</evidence>
<dbReference type="PANTHER" id="PTHR31988">
    <property type="entry name" value="ESTERASE, PUTATIVE (DUF303)-RELATED"/>
    <property type="match status" value="1"/>
</dbReference>
<organism evidence="3 4">
    <name type="scientific">Hungatella hathewayi</name>
    <dbReference type="NCBI Taxonomy" id="154046"/>
    <lineage>
        <taxon>Bacteria</taxon>
        <taxon>Bacillati</taxon>
        <taxon>Bacillota</taxon>
        <taxon>Clostridia</taxon>
        <taxon>Lachnospirales</taxon>
        <taxon>Lachnospiraceae</taxon>
        <taxon>Hungatella</taxon>
    </lineage>
</organism>
<feature type="domain" description="Sialate O-acetylesterase" evidence="2">
    <location>
        <begin position="4"/>
        <end position="237"/>
    </location>
</feature>
<dbReference type="InterPro" id="IPR005181">
    <property type="entry name" value="SASA"/>
</dbReference>
<gene>
    <name evidence="3" type="ORF">ERS852407_04077</name>
</gene>
<dbReference type="EMBL" id="CYZE01000012">
    <property type="protein sequence ID" value="CUO82301.1"/>
    <property type="molecule type" value="Genomic_DNA"/>
</dbReference>
<sequence length="247" mass="27351">MMEADILLFMGQSNMAGRGDDQLAPKVLPGAAWEYRAVTEPDRLVPLVEPFGVNENREGGVWEPGMKTGSMVAAFVNACYRKTGRPVIAVSCSKGGSSIREWQPGTPYFKDAAARFSACLSFVESQKIAVHSIGMVWCQGCTDADNGMTKEEYKEKTLTLFQAFQALGVENIFLIQIGNHREQPDLYVPMQEAQEELAASVDTIFMTSRSFCTFRDRGLMKDSYHYKQEAYNLVGDEAGAQTGEILK</sequence>
<dbReference type="InterPro" id="IPR036514">
    <property type="entry name" value="SGNH_hydro_sf"/>
</dbReference>
<protein>
    <submittedName>
        <fullName evidence="3">Acetylxylan esterase-like protein</fullName>
    </submittedName>
</protein>
<name>A0A174I761_9FIRM</name>
<dbReference type="InterPro" id="IPR052940">
    <property type="entry name" value="Carb_Esterase_6"/>
</dbReference>
<dbReference type="AlphaFoldDB" id="A0A174I761"/>
<evidence type="ECO:0000313" key="4">
    <source>
        <dbReference type="Proteomes" id="UP000095651"/>
    </source>
</evidence>
<evidence type="ECO:0000313" key="3">
    <source>
        <dbReference type="EMBL" id="CUO82301.1"/>
    </source>
</evidence>
<keyword evidence="1" id="KW-0378">Hydrolase</keyword>